<name>S7X432_9FLAO</name>
<dbReference type="eggNOG" id="ENOG5033XMH">
    <property type="taxonomic scope" value="Bacteria"/>
</dbReference>
<evidence type="ECO:0000313" key="2">
    <source>
        <dbReference type="EMBL" id="EPR73794.1"/>
    </source>
</evidence>
<dbReference type="EMBL" id="ATMR01000081">
    <property type="protein sequence ID" value="EPR73794.1"/>
    <property type="molecule type" value="Genomic_DNA"/>
</dbReference>
<reference evidence="2 3" key="1">
    <citation type="journal article" date="2013" name="Genome Announc.">
        <title>Draft Genome Sequence of Winogradskyella psychrotolerans RS-3T, Isolated from the Marine Transect of Kongsfjorden, Ny-Alesund, Svalbard, Arctic Ocean.</title>
        <authorList>
            <person name="Kumar Pinnaka A."/>
            <person name="Ara S."/>
            <person name="Singh A."/>
            <person name="Shivaji S."/>
        </authorList>
    </citation>
    <scope>NUCLEOTIDE SEQUENCE [LARGE SCALE GENOMIC DNA]</scope>
    <source>
        <strain evidence="2 3">RS-3</strain>
    </source>
</reference>
<feature type="coiled-coil region" evidence="1">
    <location>
        <begin position="54"/>
        <end position="81"/>
    </location>
</feature>
<proteinExistence type="predicted"/>
<sequence>MSKAKQNIDEYTSYVDSVSDLNGTEANLNWKEIENGYSNHKSMAMLNLNNIKKNEALKIDIDKATSKFEAYKVQIEEEMQQQKIQDLRIQKDNFRMSLLGKNYINDDMKFEWINKNNILSVYQNFVDTTEANKDNYSREDWDEIKLLYEAIDTRKNTVEKEGLSSSDNRKIAGLKLKFAPMYTLNRMGAKSEENANSKKN</sequence>
<dbReference type="PATRIC" id="fig|641526.4.peg.1146"/>
<organism evidence="2 3">
    <name type="scientific">Winogradskyella psychrotolerans RS-3</name>
    <dbReference type="NCBI Taxonomy" id="641526"/>
    <lineage>
        <taxon>Bacteria</taxon>
        <taxon>Pseudomonadati</taxon>
        <taxon>Bacteroidota</taxon>
        <taxon>Flavobacteriia</taxon>
        <taxon>Flavobacteriales</taxon>
        <taxon>Flavobacteriaceae</taxon>
        <taxon>Winogradskyella</taxon>
    </lineage>
</organism>
<comment type="caution">
    <text evidence="2">The sequence shown here is derived from an EMBL/GenBank/DDBJ whole genome shotgun (WGS) entry which is preliminary data.</text>
</comment>
<gene>
    <name evidence="2" type="ORF">ADIWIN_1154</name>
</gene>
<dbReference type="Proteomes" id="UP000014962">
    <property type="component" value="Unassembled WGS sequence"/>
</dbReference>
<evidence type="ECO:0000256" key="1">
    <source>
        <dbReference type="SAM" id="Coils"/>
    </source>
</evidence>
<dbReference type="AlphaFoldDB" id="S7X432"/>
<evidence type="ECO:0000313" key="3">
    <source>
        <dbReference type="Proteomes" id="UP000014962"/>
    </source>
</evidence>
<keyword evidence="3" id="KW-1185">Reference proteome</keyword>
<accession>S7X432</accession>
<protein>
    <submittedName>
        <fullName evidence="2">Uncharacterized protein</fullName>
    </submittedName>
</protein>
<keyword evidence="1" id="KW-0175">Coiled coil</keyword>